<evidence type="ECO:0000313" key="2">
    <source>
        <dbReference type="EMBL" id="ONG42112.1"/>
    </source>
</evidence>
<accession>A0A1S8CZ69</accession>
<dbReference type="STRING" id="1907941.BKE30_01000"/>
<reference evidence="2 3" key="1">
    <citation type="submission" date="2016-10" db="EMBL/GenBank/DDBJ databases">
        <title>Draft Genome sequence of Alkanindiges sp. strain H1.</title>
        <authorList>
            <person name="Subhash Y."/>
            <person name="Lee S."/>
        </authorList>
    </citation>
    <scope>NUCLEOTIDE SEQUENCE [LARGE SCALE GENOMIC DNA]</scope>
    <source>
        <strain evidence="2 3">H1</strain>
    </source>
</reference>
<proteinExistence type="inferred from homology"/>
<protein>
    <recommendedName>
        <fullName evidence="1">Protein SlyX homolog</fullName>
    </recommendedName>
</protein>
<dbReference type="AlphaFoldDB" id="A0A1S8CZ69"/>
<sequence length="81" mass="9489">MDEQLRQLENTFSARIEDLQVKIAFQDDFIESLNQMVASQQQTILALQKQMQVLYQRVESYQNGENGVEPFDPSQEIPPHY</sequence>
<gene>
    <name evidence="1" type="primary">slyX</name>
    <name evidence="2" type="ORF">BKE30_01000</name>
</gene>
<evidence type="ECO:0000313" key="3">
    <source>
        <dbReference type="Proteomes" id="UP000192132"/>
    </source>
</evidence>
<dbReference type="PANTHER" id="PTHR36508:SF1">
    <property type="entry name" value="PROTEIN SLYX"/>
    <property type="match status" value="1"/>
</dbReference>
<keyword evidence="3" id="KW-1185">Reference proteome</keyword>
<dbReference type="Pfam" id="PF04102">
    <property type="entry name" value="SlyX"/>
    <property type="match status" value="1"/>
</dbReference>
<dbReference type="Gene3D" id="1.20.5.300">
    <property type="match status" value="1"/>
</dbReference>
<dbReference type="PANTHER" id="PTHR36508">
    <property type="entry name" value="PROTEIN SLYX"/>
    <property type="match status" value="1"/>
</dbReference>
<dbReference type="HAMAP" id="MF_00715">
    <property type="entry name" value="SlyX"/>
    <property type="match status" value="1"/>
</dbReference>
<comment type="similarity">
    <text evidence="1">Belongs to the SlyX family.</text>
</comment>
<dbReference type="EMBL" id="MLCN01000003">
    <property type="protein sequence ID" value="ONG42112.1"/>
    <property type="molecule type" value="Genomic_DNA"/>
</dbReference>
<dbReference type="Proteomes" id="UP000192132">
    <property type="component" value="Unassembled WGS sequence"/>
</dbReference>
<organism evidence="2 3">
    <name type="scientific">Alkanindiges hydrocarboniclasticus</name>
    <dbReference type="NCBI Taxonomy" id="1907941"/>
    <lineage>
        <taxon>Bacteria</taxon>
        <taxon>Pseudomonadati</taxon>
        <taxon>Pseudomonadota</taxon>
        <taxon>Gammaproteobacteria</taxon>
        <taxon>Moraxellales</taxon>
        <taxon>Moraxellaceae</taxon>
        <taxon>Alkanindiges</taxon>
    </lineage>
</organism>
<name>A0A1S8CZ69_9GAMM</name>
<comment type="caution">
    <text evidence="2">The sequence shown here is derived from an EMBL/GenBank/DDBJ whole genome shotgun (WGS) entry which is preliminary data.</text>
</comment>
<dbReference type="InterPro" id="IPR007236">
    <property type="entry name" value="SlyX"/>
</dbReference>
<dbReference type="OrthoDB" id="6703068at2"/>
<dbReference type="RefSeq" id="WP_076876803.1">
    <property type="nucleotide sequence ID" value="NZ_MLCN01000003.1"/>
</dbReference>
<evidence type="ECO:0000256" key="1">
    <source>
        <dbReference type="HAMAP-Rule" id="MF_00715"/>
    </source>
</evidence>